<dbReference type="AlphaFoldDB" id="A0A8X6YUA4"/>
<dbReference type="Proteomes" id="UP000886998">
    <property type="component" value="Unassembled WGS sequence"/>
</dbReference>
<gene>
    <name evidence="1" type="ORF">TNIN_184361</name>
</gene>
<evidence type="ECO:0000313" key="2">
    <source>
        <dbReference type="Proteomes" id="UP000886998"/>
    </source>
</evidence>
<evidence type="ECO:0000313" key="1">
    <source>
        <dbReference type="EMBL" id="GFY76607.1"/>
    </source>
</evidence>
<organism evidence="1 2">
    <name type="scientific">Trichonephila inaurata madagascariensis</name>
    <dbReference type="NCBI Taxonomy" id="2747483"/>
    <lineage>
        <taxon>Eukaryota</taxon>
        <taxon>Metazoa</taxon>
        <taxon>Ecdysozoa</taxon>
        <taxon>Arthropoda</taxon>
        <taxon>Chelicerata</taxon>
        <taxon>Arachnida</taxon>
        <taxon>Araneae</taxon>
        <taxon>Araneomorphae</taxon>
        <taxon>Entelegynae</taxon>
        <taxon>Araneoidea</taxon>
        <taxon>Nephilidae</taxon>
        <taxon>Trichonephila</taxon>
        <taxon>Trichonephila inaurata</taxon>
    </lineage>
</organism>
<accession>A0A8X6YUA4</accession>
<sequence length="95" mass="11118">MSNNIFSAQNDSVLFLSPSEIRRLRVRTHVIVSYHSVIIHKQVFERELKGKIRKRVLEGMLVRANEWLGSEECDKTANQNRPRECSSTLFVKLYL</sequence>
<keyword evidence="2" id="KW-1185">Reference proteome</keyword>
<dbReference type="EMBL" id="BMAV01022035">
    <property type="protein sequence ID" value="GFY76607.1"/>
    <property type="molecule type" value="Genomic_DNA"/>
</dbReference>
<protein>
    <submittedName>
        <fullName evidence="1">Uncharacterized protein</fullName>
    </submittedName>
</protein>
<comment type="caution">
    <text evidence="1">The sequence shown here is derived from an EMBL/GenBank/DDBJ whole genome shotgun (WGS) entry which is preliminary data.</text>
</comment>
<proteinExistence type="predicted"/>
<reference evidence="1" key="1">
    <citation type="submission" date="2020-08" db="EMBL/GenBank/DDBJ databases">
        <title>Multicomponent nature underlies the extraordinary mechanical properties of spider dragline silk.</title>
        <authorList>
            <person name="Kono N."/>
            <person name="Nakamura H."/>
            <person name="Mori M."/>
            <person name="Yoshida Y."/>
            <person name="Ohtoshi R."/>
            <person name="Malay A.D."/>
            <person name="Moran D.A.P."/>
            <person name="Tomita M."/>
            <person name="Numata K."/>
            <person name="Arakawa K."/>
        </authorList>
    </citation>
    <scope>NUCLEOTIDE SEQUENCE</scope>
</reference>
<name>A0A8X6YUA4_9ARAC</name>